<evidence type="ECO:0000259" key="1">
    <source>
        <dbReference type="Pfam" id="PF07484"/>
    </source>
</evidence>
<evidence type="ECO:0000313" key="2">
    <source>
        <dbReference type="EMBL" id="MFC4305085.1"/>
    </source>
</evidence>
<dbReference type="Proteomes" id="UP001595755">
    <property type="component" value="Unassembled WGS sequence"/>
</dbReference>
<evidence type="ECO:0000313" key="3">
    <source>
        <dbReference type="Proteomes" id="UP001595755"/>
    </source>
</evidence>
<proteinExistence type="predicted"/>
<name>A0ABV8SDI9_9BACL</name>
<dbReference type="EMBL" id="JBHSED010000035">
    <property type="protein sequence ID" value="MFC4305085.1"/>
    <property type="molecule type" value="Genomic_DNA"/>
</dbReference>
<organism evidence="2 3">
    <name type="scientific">Cohnella boryungensis</name>
    <dbReference type="NCBI Taxonomy" id="768479"/>
    <lineage>
        <taxon>Bacteria</taxon>
        <taxon>Bacillati</taxon>
        <taxon>Bacillota</taxon>
        <taxon>Bacilli</taxon>
        <taxon>Bacillales</taxon>
        <taxon>Paenibacillaceae</taxon>
        <taxon>Cohnella</taxon>
    </lineage>
</organism>
<dbReference type="Pfam" id="PF07484">
    <property type="entry name" value="Collar"/>
    <property type="match status" value="1"/>
</dbReference>
<dbReference type="InterPro" id="IPR011083">
    <property type="entry name" value="Phage_tail_collar_dom"/>
</dbReference>
<dbReference type="Gene3D" id="3.90.1340.10">
    <property type="entry name" value="Phage tail collar domain"/>
    <property type="match status" value="1"/>
</dbReference>
<comment type="caution">
    <text evidence="2">The sequence shown here is derived from an EMBL/GenBank/DDBJ whole genome shotgun (WGS) entry which is preliminary data.</text>
</comment>
<feature type="domain" description="Phage tail collar" evidence="1">
    <location>
        <begin position="7"/>
        <end position="62"/>
    </location>
</feature>
<dbReference type="SUPFAM" id="SSF88874">
    <property type="entry name" value="Receptor-binding domain of short tail fibre protein gp12"/>
    <property type="match status" value="1"/>
</dbReference>
<gene>
    <name evidence="2" type="ORF">ACFO1S_16755</name>
</gene>
<protein>
    <submittedName>
        <fullName evidence="2">Phage tail protein</fullName>
    </submittedName>
</protein>
<dbReference type="InterPro" id="IPR037053">
    <property type="entry name" value="Phage_tail_collar_dom_sf"/>
</dbReference>
<accession>A0ABV8SDI9</accession>
<keyword evidence="3" id="KW-1185">Reference proteome</keyword>
<sequence length="172" mass="18135">MSTPYAGEIRIFGGKFAPVGWAFCDGRLLPIHEHELLFNLIGTTYGGDGVTNFALPDMRGRTGISIGYHPSQRPYSIGQAGGAENVLLTQQHLPSHTHPVAANSAASNSTTPAANVWGLEPDSKPYSLAAPNGRMNGNIVSAAGGGQSHSNMMPFITLNYIISLEGLFPSQA</sequence>
<dbReference type="RefSeq" id="WP_204603468.1">
    <property type="nucleotide sequence ID" value="NZ_JBHSED010000035.1"/>
</dbReference>
<reference evidence="3" key="1">
    <citation type="journal article" date="2019" name="Int. J. Syst. Evol. Microbiol.">
        <title>The Global Catalogue of Microorganisms (GCM) 10K type strain sequencing project: providing services to taxonomists for standard genome sequencing and annotation.</title>
        <authorList>
            <consortium name="The Broad Institute Genomics Platform"/>
            <consortium name="The Broad Institute Genome Sequencing Center for Infectious Disease"/>
            <person name="Wu L."/>
            <person name="Ma J."/>
        </authorList>
    </citation>
    <scope>NUCLEOTIDE SEQUENCE [LARGE SCALE GENOMIC DNA]</scope>
    <source>
        <strain evidence="3">CGMCC 4.1641</strain>
    </source>
</reference>